<dbReference type="Proteomes" id="UP000233551">
    <property type="component" value="Unassembled WGS sequence"/>
</dbReference>
<name>A0A2I0K956_PUNGR</name>
<organism evidence="2 3">
    <name type="scientific">Punica granatum</name>
    <name type="common">Pomegranate</name>
    <dbReference type="NCBI Taxonomy" id="22663"/>
    <lineage>
        <taxon>Eukaryota</taxon>
        <taxon>Viridiplantae</taxon>
        <taxon>Streptophyta</taxon>
        <taxon>Embryophyta</taxon>
        <taxon>Tracheophyta</taxon>
        <taxon>Spermatophyta</taxon>
        <taxon>Magnoliopsida</taxon>
        <taxon>eudicotyledons</taxon>
        <taxon>Gunneridae</taxon>
        <taxon>Pentapetalae</taxon>
        <taxon>rosids</taxon>
        <taxon>malvids</taxon>
        <taxon>Myrtales</taxon>
        <taxon>Lythraceae</taxon>
        <taxon>Punica</taxon>
    </lineage>
</organism>
<protein>
    <submittedName>
        <fullName evidence="2">Uncharacterized protein</fullName>
    </submittedName>
</protein>
<evidence type="ECO:0000313" key="3">
    <source>
        <dbReference type="Proteomes" id="UP000233551"/>
    </source>
</evidence>
<proteinExistence type="predicted"/>
<feature type="region of interest" description="Disordered" evidence="1">
    <location>
        <begin position="1"/>
        <end position="33"/>
    </location>
</feature>
<evidence type="ECO:0000256" key="1">
    <source>
        <dbReference type="SAM" id="MobiDB-lite"/>
    </source>
</evidence>
<keyword evidence="3" id="KW-1185">Reference proteome</keyword>
<accession>A0A2I0K956</accession>
<evidence type="ECO:0000313" key="2">
    <source>
        <dbReference type="EMBL" id="PKI64256.1"/>
    </source>
</evidence>
<sequence length="101" mass="11056">MGSWGPTLATTTPVRSPATKGHRQPRLGGGSQCRVRTARNLLKSKEEREEITLSLPRLRLLVASVATSGPNSSGGGRNYSPNFFSLPHSVIFVQFKWWCSS</sequence>
<dbReference type="EMBL" id="PGOL01000845">
    <property type="protein sequence ID" value="PKI64256.1"/>
    <property type="molecule type" value="Genomic_DNA"/>
</dbReference>
<reference evidence="2 3" key="1">
    <citation type="submission" date="2017-11" db="EMBL/GenBank/DDBJ databases">
        <title>De-novo sequencing of pomegranate (Punica granatum L.) genome.</title>
        <authorList>
            <person name="Akparov Z."/>
            <person name="Amiraslanov A."/>
            <person name="Hajiyeva S."/>
            <person name="Abbasov M."/>
            <person name="Kaur K."/>
            <person name="Hamwieh A."/>
            <person name="Solovyev V."/>
            <person name="Salamov A."/>
            <person name="Braich B."/>
            <person name="Kosarev P."/>
            <person name="Mahmoud A."/>
            <person name="Hajiyev E."/>
            <person name="Babayeva S."/>
            <person name="Izzatullayeva V."/>
            <person name="Mammadov A."/>
            <person name="Mammadov A."/>
            <person name="Sharifova S."/>
            <person name="Ojaghi J."/>
            <person name="Eynullazada K."/>
            <person name="Bayramov B."/>
            <person name="Abdulazimova A."/>
            <person name="Shahmuradov I."/>
        </authorList>
    </citation>
    <scope>NUCLEOTIDE SEQUENCE [LARGE SCALE GENOMIC DNA]</scope>
    <source>
        <strain evidence="3">cv. AG2017</strain>
        <tissue evidence="2">Leaf</tissue>
    </source>
</reference>
<dbReference type="AlphaFoldDB" id="A0A2I0K956"/>
<gene>
    <name evidence="2" type="ORF">CRG98_015366</name>
</gene>
<comment type="caution">
    <text evidence="2">The sequence shown here is derived from an EMBL/GenBank/DDBJ whole genome shotgun (WGS) entry which is preliminary data.</text>
</comment>